<dbReference type="PANTHER" id="PTHR10259:SF11">
    <property type="entry name" value="THIOPURINE S-METHYLTRANSFERASE"/>
    <property type="match status" value="1"/>
</dbReference>
<comment type="catalytic activity">
    <reaction evidence="1">
        <text>S-adenosyl-L-methionine + a thiopurine = S-adenosyl-L-homocysteine + a thiopurine S-methylether.</text>
        <dbReference type="EC" id="2.1.1.67"/>
    </reaction>
</comment>
<dbReference type="SUPFAM" id="SSF53335">
    <property type="entry name" value="S-adenosyl-L-methionine-dependent methyltransferases"/>
    <property type="match status" value="1"/>
</dbReference>
<dbReference type="EC" id="2.1.1.67" evidence="4"/>
<keyword evidence="7" id="KW-0808">Transferase</keyword>
<sequence length="233" mass="27024">MEKKTTFRDLSEEEKKNYWHKRWQNRDFTFHLPEAHPDMVKHKDKFLKPKCRVFLPFCGKAVDLKYLADDGHDVVGCEVSNSAVLQFFEEQSIKFERSQHATAPYEIFKAIDEKITIYKGDFFALDSSIIGKFDAVWDRGAFVATDPSRRQEYIDVIYGFLNTGGKYLLQTFQYEGNVSATPFSTSPLEFGDIFGQKFNFSILQTYEDTELSFVKKYNLPVASVTVTLLQPRI</sequence>
<keyword evidence="6" id="KW-0489">Methyltransferase</keyword>
<dbReference type="Proteomes" id="UP001642483">
    <property type="component" value="Unassembled WGS sequence"/>
</dbReference>
<evidence type="ECO:0000256" key="4">
    <source>
        <dbReference type="ARBA" id="ARBA00011905"/>
    </source>
</evidence>
<comment type="similarity">
    <text evidence="3">Belongs to the class I-like SAM-binding methyltransferase superfamily. TPMT family.</text>
</comment>
<comment type="subcellular location">
    <subcellularLocation>
        <location evidence="2">Cytoplasm</location>
    </subcellularLocation>
</comment>
<evidence type="ECO:0000256" key="8">
    <source>
        <dbReference type="ARBA" id="ARBA00022691"/>
    </source>
</evidence>
<organism evidence="9 10">
    <name type="scientific">Clavelina lepadiformis</name>
    <name type="common">Light-bulb sea squirt</name>
    <name type="synonym">Ascidia lepadiformis</name>
    <dbReference type="NCBI Taxonomy" id="159417"/>
    <lineage>
        <taxon>Eukaryota</taxon>
        <taxon>Metazoa</taxon>
        <taxon>Chordata</taxon>
        <taxon>Tunicata</taxon>
        <taxon>Ascidiacea</taxon>
        <taxon>Aplousobranchia</taxon>
        <taxon>Clavelinidae</taxon>
        <taxon>Clavelina</taxon>
    </lineage>
</organism>
<dbReference type="InterPro" id="IPR029063">
    <property type="entry name" value="SAM-dependent_MTases_sf"/>
</dbReference>
<comment type="caution">
    <text evidence="9">The sequence shown here is derived from an EMBL/GenBank/DDBJ whole genome shotgun (WGS) entry which is preliminary data.</text>
</comment>
<keyword evidence="8" id="KW-0949">S-adenosyl-L-methionine</keyword>
<keyword evidence="5" id="KW-0963">Cytoplasm</keyword>
<evidence type="ECO:0000256" key="3">
    <source>
        <dbReference type="ARBA" id="ARBA00008145"/>
    </source>
</evidence>
<dbReference type="InterPro" id="IPR025835">
    <property type="entry name" value="Thiopurine_S-MeTrfase"/>
</dbReference>
<dbReference type="CDD" id="cd02440">
    <property type="entry name" value="AdoMet_MTases"/>
    <property type="match status" value="1"/>
</dbReference>
<keyword evidence="10" id="KW-1185">Reference proteome</keyword>
<proteinExistence type="inferred from homology"/>
<dbReference type="EMBL" id="CAWYQH010000013">
    <property type="protein sequence ID" value="CAK8674758.1"/>
    <property type="molecule type" value="Genomic_DNA"/>
</dbReference>
<dbReference type="PROSITE" id="PS51585">
    <property type="entry name" value="SAM_MT_TPMT"/>
    <property type="match status" value="1"/>
</dbReference>
<name>A0ABP0F7N9_CLALP</name>
<dbReference type="PANTHER" id="PTHR10259">
    <property type="entry name" value="THIOPURINE S-METHYLTRANSFERASE"/>
    <property type="match status" value="1"/>
</dbReference>
<reference evidence="9 10" key="1">
    <citation type="submission" date="2024-02" db="EMBL/GenBank/DDBJ databases">
        <authorList>
            <person name="Daric V."/>
            <person name="Darras S."/>
        </authorList>
    </citation>
    <scope>NUCLEOTIDE SEQUENCE [LARGE SCALE GENOMIC DNA]</scope>
</reference>
<gene>
    <name evidence="9" type="ORF">CVLEPA_LOCUS4425</name>
</gene>
<evidence type="ECO:0000256" key="5">
    <source>
        <dbReference type="ARBA" id="ARBA00022490"/>
    </source>
</evidence>
<accession>A0ABP0F7N9</accession>
<evidence type="ECO:0000256" key="1">
    <source>
        <dbReference type="ARBA" id="ARBA00000903"/>
    </source>
</evidence>
<evidence type="ECO:0000313" key="9">
    <source>
        <dbReference type="EMBL" id="CAK8674758.1"/>
    </source>
</evidence>
<dbReference type="PIRSF" id="PIRSF023956">
    <property type="entry name" value="Thiopurine_S-methyltransferase"/>
    <property type="match status" value="1"/>
</dbReference>
<dbReference type="InterPro" id="IPR008854">
    <property type="entry name" value="TPMT"/>
</dbReference>
<evidence type="ECO:0000256" key="7">
    <source>
        <dbReference type="ARBA" id="ARBA00022679"/>
    </source>
</evidence>
<protein>
    <recommendedName>
        <fullName evidence="4">thiopurine S-methyltransferase</fullName>
        <ecNumber evidence="4">2.1.1.67</ecNumber>
    </recommendedName>
</protein>
<evidence type="ECO:0000256" key="2">
    <source>
        <dbReference type="ARBA" id="ARBA00004496"/>
    </source>
</evidence>
<evidence type="ECO:0000313" key="10">
    <source>
        <dbReference type="Proteomes" id="UP001642483"/>
    </source>
</evidence>
<dbReference type="Pfam" id="PF05724">
    <property type="entry name" value="TPMT"/>
    <property type="match status" value="1"/>
</dbReference>
<evidence type="ECO:0000256" key="6">
    <source>
        <dbReference type="ARBA" id="ARBA00022603"/>
    </source>
</evidence>
<dbReference type="Gene3D" id="3.40.50.150">
    <property type="entry name" value="Vaccinia Virus protein VP39"/>
    <property type="match status" value="1"/>
</dbReference>